<accession>A0A843VS02</accession>
<sequence length="144" mass="15689">MISRAQTPFVRNQNLSSVLPLPLPPPSQKTSRVFTTQGAPRGRWPPPPPRSSRDVEPCRAIASSPRLPAHALPCRLLRLRVRSQDHIRGCHGGAIANFGMPNYGASMVGVVLYPDSSVDGCQAFDRRFKSSDSSLPVILLLDHG</sequence>
<feature type="region of interest" description="Disordered" evidence="1">
    <location>
        <begin position="13"/>
        <end position="56"/>
    </location>
</feature>
<dbReference type="Proteomes" id="UP000652761">
    <property type="component" value="Unassembled WGS sequence"/>
</dbReference>
<organism evidence="2 3">
    <name type="scientific">Colocasia esculenta</name>
    <name type="common">Wild taro</name>
    <name type="synonym">Arum esculentum</name>
    <dbReference type="NCBI Taxonomy" id="4460"/>
    <lineage>
        <taxon>Eukaryota</taxon>
        <taxon>Viridiplantae</taxon>
        <taxon>Streptophyta</taxon>
        <taxon>Embryophyta</taxon>
        <taxon>Tracheophyta</taxon>
        <taxon>Spermatophyta</taxon>
        <taxon>Magnoliopsida</taxon>
        <taxon>Liliopsida</taxon>
        <taxon>Araceae</taxon>
        <taxon>Aroideae</taxon>
        <taxon>Colocasieae</taxon>
        <taxon>Colocasia</taxon>
    </lineage>
</organism>
<dbReference type="EMBL" id="NMUH01002437">
    <property type="protein sequence ID" value="MQL99971.1"/>
    <property type="molecule type" value="Genomic_DNA"/>
</dbReference>
<protein>
    <submittedName>
        <fullName evidence="2">Uncharacterized protein</fullName>
    </submittedName>
</protein>
<evidence type="ECO:0000313" key="2">
    <source>
        <dbReference type="EMBL" id="MQL99971.1"/>
    </source>
</evidence>
<dbReference type="Gene3D" id="3.50.30.30">
    <property type="match status" value="1"/>
</dbReference>
<dbReference type="OrthoDB" id="10045365at2759"/>
<evidence type="ECO:0000313" key="3">
    <source>
        <dbReference type="Proteomes" id="UP000652761"/>
    </source>
</evidence>
<gene>
    <name evidence="2" type="ORF">Taro_032700</name>
</gene>
<proteinExistence type="predicted"/>
<feature type="non-terminal residue" evidence="2">
    <location>
        <position position="1"/>
    </location>
</feature>
<comment type="caution">
    <text evidence="2">The sequence shown here is derived from an EMBL/GenBank/DDBJ whole genome shotgun (WGS) entry which is preliminary data.</text>
</comment>
<keyword evidence="3" id="KW-1185">Reference proteome</keyword>
<reference evidence="2" key="1">
    <citation type="submission" date="2017-07" db="EMBL/GenBank/DDBJ databases">
        <title>Taro Niue Genome Assembly and Annotation.</title>
        <authorList>
            <person name="Atibalentja N."/>
            <person name="Keating K."/>
            <person name="Fields C.J."/>
        </authorList>
    </citation>
    <scope>NUCLEOTIDE SEQUENCE</scope>
    <source>
        <strain evidence="2">Niue_2</strain>
        <tissue evidence="2">Leaf</tissue>
    </source>
</reference>
<feature type="compositionally biased region" description="Polar residues" evidence="1">
    <location>
        <begin position="28"/>
        <end position="38"/>
    </location>
</feature>
<name>A0A843VS02_COLES</name>
<dbReference type="AlphaFoldDB" id="A0A843VS02"/>
<evidence type="ECO:0000256" key="1">
    <source>
        <dbReference type="SAM" id="MobiDB-lite"/>
    </source>
</evidence>